<reference evidence="1" key="1">
    <citation type="journal article" date="2020" name="Stud. Mycol.">
        <title>101 Dothideomycetes genomes: a test case for predicting lifestyles and emergence of pathogens.</title>
        <authorList>
            <person name="Haridas S."/>
            <person name="Albert R."/>
            <person name="Binder M."/>
            <person name="Bloem J."/>
            <person name="Labutti K."/>
            <person name="Salamov A."/>
            <person name="Andreopoulos B."/>
            <person name="Baker S."/>
            <person name="Barry K."/>
            <person name="Bills G."/>
            <person name="Bluhm B."/>
            <person name="Cannon C."/>
            <person name="Castanera R."/>
            <person name="Culley D."/>
            <person name="Daum C."/>
            <person name="Ezra D."/>
            <person name="Gonzalez J."/>
            <person name="Henrissat B."/>
            <person name="Kuo A."/>
            <person name="Liang C."/>
            <person name="Lipzen A."/>
            <person name="Lutzoni F."/>
            <person name="Magnuson J."/>
            <person name="Mondo S."/>
            <person name="Nolan M."/>
            <person name="Ohm R."/>
            <person name="Pangilinan J."/>
            <person name="Park H.-J."/>
            <person name="Ramirez L."/>
            <person name="Alfaro M."/>
            <person name="Sun H."/>
            <person name="Tritt A."/>
            <person name="Yoshinaga Y."/>
            <person name="Zwiers L.-H."/>
            <person name="Turgeon B."/>
            <person name="Goodwin S."/>
            <person name="Spatafora J."/>
            <person name="Crous P."/>
            <person name="Grigoriev I."/>
        </authorList>
    </citation>
    <scope>NUCLEOTIDE SEQUENCE</scope>
    <source>
        <strain evidence="1">CBS 675.92</strain>
    </source>
</reference>
<dbReference type="OrthoDB" id="3549294at2759"/>
<proteinExistence type="predicted"/>
<sequence>MDDAIRISGEQFRLIYEASFRTWARLYLHVITDSQPPAYCLFAQDAFSQQPFFPRNLSLTHNNSQVFATGSSVWGSTGATCDHGLPTFRQPVRIDVTLKDPVSLSISETAQCDSGYASWFARNENYVAVLILAWAYILSARWTEIMPGPCSLRYTDCQAKYRDAATSHENDQNAINIDIGNANPEEARWWAAVLALGQGWQATMTLEQHSFSSPWSIRLQPGLEFSLSRVINESPSPHLTPSFSDACSYLNRFCEHHNIIDQSHAALAAVLLFPSMGSHQTLQLPAPLVSNRTQSSELPSTPYDGQLQHDWIHQGHHLDKLLTLSCNIRGIRPMLLGIFYEPSVECNAVTPWLQGALAAIDYLAGNNPYLLGRMCMERSPKVAYLWLGITILSLQKKLLQDVRFGLIPIELHAAIWSGTVQSFIQQPVSYPLVVHGHVARADECRLLFLSQANHHVRVPVCQWKPFGATPLDDVDVEVRVHAECEAHRLQYQGFFWDCTNDEFEFRSSGEAVIHNPRNHSPTQELNGEGQIPTFYGALAREKEVISENTTRNILGWLRFDGHARHERDIWKHEWFDMSDSDEQDESWTEVCSDDGSKPLSRVKSWISGLNSPMCEAQNEKPDLSPFPI</sequence>
<evidence type="ECO:0000313" key="1">
    <source>
        <dbReference type="EMBL" id="KAF1955287.1"/>
    </source>
</evidence>
<keyword evidence="2" id="KW-1185">Reference proteome</keyword>
<dbReference type="EMBL" id="ML976995">
    <property type="protein sequence ID" value="KAF1955287.1"/>
    <property type="molecule type" value="Genomic_DNA"/>
</dbReference>
<organism evidence="1 2">
    <name type="scientific">Byssothecium circinans</name>
    <dbReference type="NCBI Taxonomy" id="147558"/>
    <lineage>
        <taxon>Eukaryota</taxon>
        <taxon>Fungi</taxon>
        <taxon>Dikarya</taxon>
        <taxon>Ascomycota</taxon>
        <taxon>Pezizomycotina</taxon>
        <taxon>Dothideomycetes</taxon>
        <taxon>Pleosporomycetidae</taxon>
        <taxon>Pleosporales</taxon>
        <taxon>Massarineae</taxon>
        <taxon>Massarinaceae</taxon>
        <taxon>Byssothecium</taxon>
    </lineage>
</organism>
<name>A0A6A5U283_9PLEO</name>
<protein>
    <submittedName>
        <fullName evidence="1">Uncharacterized protein</fullName>
    </submittedName>
</protein>
<accession>A0A6A5U283</accession>
<dbReference type="Proteomes" id="UP000800035">
    <property type="component" value="Unassembled WGS sequence"/>
</dbReference>
<evidence type="ECO:0000313" key="2">
    <source>
        <dbReference type="Proteomes" id="UP000800035"/>
    </source>
</evidence>
<dbReference type="AlphaFoldDB" id="A0A6A5U283"/>
<gene>
    <name evidence="1" type="ORF">CC80DRAFT_447668</name>
</gene>